<dbReference type="AlphaFoldDB" id="A0A1M7Z7K0"/>
<feature type="domain" description="Glycosyl transferase family 51" evidence="15">
    <location>
        <begin position="82"/>
        <end position="258"/>
    </location>
</feature>
<evidence type="ECO:0000256" key="2">
    <source>
        <dbReference type="ARBA" id="ARBA00007090"/>
    </source>
</evidence>
<dbReference type="NCBIfam" id="TIGR02073">
    <property type="entry name" value="PBP_1c"/>
    <property type="match status" value="1"/>
</dbReference>
<dbReference type="SUPFAM" id="SSF56601">
    <property type="entry name" value="beta-lactamase/transpeptidase-like"/>
    <property type="match status" value="1"/>
</dbReference>
<keyword evidence="7" id="KW-0808">Transferase</keyword>
<dbReference type="GO" id="GO:0008955">
    <property type="term" value="F:peptidoglycan glycosyltransferase activity"/>
    <property type="evidence" value="ECO:0007669"/>
    <property type="project" value="UniProtKB-EC"/>
</dbReference>
<dbReference type="GO" id="GO:0008658">
    <property type="term" value="F:penicillin binding"/>
    <property type="evidence" value="ECO:0007669"/>
    <property type="project" value="InterPro"/>
</dbReference>
<reference evidence="17 18" key="1">
    <citation type="submission" date="2016-12" db="EMBL/GenBank/DDBJ databases">
        <authorList>
            <person name="Song W.-J."/>
            <person name="Kurnit D.M."/>
        </authorList>
    </citation>
    <scope>NUCLEOTIDE SEQUENCE [LARGE SCALE GENOMIC DNA]</scope>
    <source>
        <strain evidence="17 18">DSM 19599</strain>
    </source>
</reference>
<evidence type="ECO:0000313" key="17">
    <source>
        <dbReference type="EMBL" id="SHO60907.1"/>
    </source>
</evidence>
<keyword evidence="13" id="KW-0812">Transmembrane</keyword>
<dbReference type="GO" id="GO:0004180">
    <property type="term" value="F:carboxypeptidase activity"/>
    <property type="evidence" value="ECO:0007669"/>
    <property type="project" value="UniProtKB-KW"/>
</dbReference>
<dbReference type="GO" id="GO:0009252">
    <property type="term" value="P:peptidoglycan biosynthetic process"/>
    <property type="evidence" value="ECO:0007669"/>
    <property type="project" value="UniProtKB-UniPathway"/>
</dbReference>
<comment type="catalytic activity">
    <reaction evidence="11">
        <text>[GlcNAc-(1-&gt;4)-Mur2Ac(oyl-L-Ala-gamma-D-Glu-L-Lys-D-Ala-D-Ala)](n)-di-trans,octa-cis-undecaprenyl diphosphate + beta-D-GlcNAc-(1-&gt;4)-Mur2Ac(oyl-L-Ala-gamma-D-Glu-L-Lys-D-Ala-D-Ala)-di-trans,octa-cis-undecaprenyl diphosphate = [GlcNAc-(1-&gt;4)-Mur2Ac(oyl-L-Ala-gamma-D-Glu-L-Lys-D-Ala-D-Ala)](n+1)-di-trans,octa-cis-undecaprenyl diphosphate + di-trans,octa-cis-undecaprenyl diphosphate + H(+)</text>
        <dbReference type="Rhea" id="RHEA:23708"/>
        <dbReference type="Rhea" id="RHEA-COMP:9602"/>
        <dbReference type="Rhea" id="RHEA-COMP:9603"/>
        <dbReference type="ChEBI" id="CHEBI:15378"/>
        <dbReference type="ChEBI" id="CHEBI:58405"/>
        <dbReference type="ChEBI" id="CHEBI:60033"/>
        <dbReference type="ChEBI" id="CHEBI:78435"/>
        <dbReference type="EC" id="2.4.99.28"/>
    </reaction>
</comment>
<dbReference type="PANTHER" id="PTHR32282">
    <property type="entry name" value="BINDING PROTEIN TRANSPEPTIDASE, PUTATIVE-RELATED"/>
    <property type="match status" value="1"/>
</dbReference>
<sequence>MSGDAPETREASSGPEPSRKGPFWRPLRGGIRRLRLVGAVLVGLSVVAVAGAASLLWLDRAYPPRLSPADPPSTIVVANDGQLLRAFTTREGRWRLPVALVDIDPLYLKMLVAYEDRRFREHAGIDLLAVLRASGQMAAAGHVVSGASTLTMQTARLVEGRPERTLARKLDEMARAVQLERRLSKDEILALYLSLAPFGGNIEGVRAASLAYFGREPNRLTPAQAALLVALPQSPETRRPDRFPKVARAARDRVLDRMVSLSVIPPEIAAEAKTEAVPEARIAFPRLAPHAAEAALAAHPERAVHRLTLDRDLQASLESLVAARVPLFGPRVSGAAVVVENATGRILAEVGSAGYLDDGRAGHVDMTSALRSPGSALKPFIYGLAFEAGIAHPETLVEDRPTAFGNYNPKNFDDGFQGTVTARQALQMSLNVPAVALLEAVGPARLAARLADVGVDLKLPRGEAPNLAVGLGGVGIRLIDLAALYAGLADRGVVPELVIDADAPPPPEAGLPRRLLSPVAAWYVADVLSGTPPPDNGRAGRIAFKTGTSYGYRDAWAIGFDGRHTVAVWVGRPDGAAVPGLVARSSAAPILFEAFARLSERRAPLPGAPADALLATTATLPPPLRGFGAAAETPAVLASARRTLRIAYPPDGARVVLDDLGGRRQQLAWSVEGTSSPLTLFLDGRPISVPTHSRTGSIDVPARGFVRLTAVDAGGAADSVTVFVE</sequence>
<accession>A0A1M7Z7K0</accession>
<proteinExistence type="inferred from homology"/>
<gene>
    <name evidence="17" type="ORF">SAMN02745172_00454</name>
</gene>
<dbReference type="InterPro" id="IPR023346">
    <property type="entry name" value="Lysozyme-like_dom_sf"/>
</dbReference>
<dbReference type="GO" id="GO:0030288">
    <property type="term" value="C:outer membrane-bounded periplasmic space"/>
    <property type="evidence" value="ECO:0007669"/>
    <property type="project" value="TreeGrafter"/>
</dbReference>
<evidence type="ECO:0000256" key="3">
    <source>
        <dbReference type="ARBA" id="ARBA00007739"/>
    </source>
</evidence>
<evidence type="ECO:0000313" key="18">
    <source>
        <dbReference type="Proteomes" id="UP000186406"/>
    </source>
</evidence>
<keyword evidence="9" id="KW-0511">Multifunctional enzyme</keyword>
<dbReference type="Pfam" id="PF00912">
    <property type="entry name" value="Transgly"/>
    <property type="match status" value="1"/>
</dbReference>
<keyword evidence="13" id="KW-0472">Membrane</keyword>
<comment type="similarity">
    <text evidence="2">In the C-terminal section; belongs to the transpeptidase family.</text>
</comment>
<evidence type="ECO:0000259" key="14">
    <source>
        <dbReference type="Pfam" id="PF00905"/>
    </source>
</evidence>
<dbReference type="InterPro" id="IPR001460">
    <property type="entry name" value="PCN-bd_Tpept"/>
</dbReference>
<dbReference type="InterPro" id="IPR001264">
    <property type="entry name" value="Glyco_trans_51"/>
</dbReference>
<name>A0A1M7Z7K0_9HYPH</name>
<evidence type="ECO:0000256" key="6">
    <source>
        <dbReference type="ARBA" id="ARBA00022676"/>
    </source>
</evidence>
<dbReference type="GO" id="GO:0006508">
    <property type="term" value="P:proteolysis"/>
    <property type="evidence" value="ECO:0007669"/>
    <property type="project" value="UniProtKB-KW"/>
</dbReference>
<dbReference type="UniPathway" id="UPA00219"/>
<evidence type="ECO:0000256" key="11">
    <source>
        <dbReference type="ARBA" id="ARBA00049902"/>
    </source>
</evidence>
<comment type="pathway">
    <text evidence="1">Cell wall biogenesis; peptidoglycan biosynthesis.</text>
</comment>
<keyword evidence="6" id="KW-0328">Glycosyltransferase</keyword>
<evidence type="ECO:0000256" key="4">
    <source>
        <dbReference type="ARBA" id="ARBA00022645"/>
    </source>
</evidence>
<dbReference type="InterPro" id="IPR012338">
    <property type="entry name" value="Beta-lactam/transpept-like"/>
</dbReference>
<dbReference type="Gene3D" id="3.40.710.10">
    <property type="entry name" value="DD-peptidase/beta-lactamase superfamily"/>
    <property type="match status" value="1"/>
</dbReference>
<dbReference type="RefSeq" id="WP_073625556.1">
    <property type="nucleotide sequence ID" value="NZ_FRXO01000001.1"/>
</dbReference>
<dbReference type="InterPro" id="IPR011815">
    <property type="entry name" value="PBP_1c"/>
</dbReference>
<dbReference type="Proteomes" id="UP000186406">
    <property type="component" value="Unassembled WGS sequence"/>
</dbReference>
<dbReference type="Gene3D" id="1.10.3810.10">
    <property type="entry name" value="Biosynthetic peptidoglycan transglycosylase-like"/>
    <property type="match status" value="1"/>
</dbReference>
<evidence type="ECO:0000256" key="5">
    <source>
        <dbReference type="ARBA" id="ARBA00022670"/>
    </source>
</evidence>
<dbReference type="EMBL" id="FRXO01000001">
    <property type="protein sequence ID" value="SHO60907.1"/>
    <property type="molecule type" value="Genomic_DNA"/>
</dbReference>
<evidence type="ECO:0000256" key="9">
    <source>
        <dbReference type="ARBA" id="ARBA00023268"/>
    </source>
</evidence>
<keyword evidence="4" id="KW-0121">Carboxypeptidase</keyword>
<evidence type="ECO:0000256" key="10">
    <source>
        <dbReference type="ARBA" id="ARBA00044770"/>
    </source>
</evidence>
<evidence type="ECO:0000256" key="13">
    <source>
        <dbReference type="SAM" id="Phobius"/>
    </source>
</evidence>
<protein>
    <recommendedName>
        <fullName evidence="10">peptidoglycan glycosyltransferase</fullName>
        <ecNumber evidence="10">2.4.99.28</ecNumber>
    </recommendedName>
</protein>
<feature type="transmembrane region" description="Helical" evidence="13">
    <location>
        <begin position="34"/>
        <end position="58"/>
    </location>
</feature>
<dbReference type="InterPro" id="IPR050396">
    <property type="entry name" value="Glycosyltr_51/Transpeptidase"/>
</dbReference>
<keyword evidence="18" id="KW-1185">Reference proteome</keyword>
<evidence type="ECO:0000259" key="15">
    <source>
        <dbReference type="Pfam" id="PF00912"/>
    </source>
</evidence>
<keyword evidence="5" id="KW-0645">Protease</keyword>
<dbReference type="PANTHER" id="PTHR32282:SF15">
    <property type="entry name" value="PENICILLIN-BINDING PROTEIN 1C"/>
    <property type="match status" value="1"/>
</dbReference>
<dbReference type="InterPro" id="IPR009647">
    <property type="entry name" value="PBP_C"/>
</dbReference>
<evidence type="ECO:0000256" key="8">
    <source>
        <dbReference type="ARBA" id="ARBA00022801"/>
    </source>
</evidence>
<dbReference type="STRING" id="1123029.SAMN02745172_00454"/>
<organism evidence="17 18">
    <name type="scientific">Pseudoxanthobacter soli DSM 19599</name>
    <dbReference type="NCBI Taxonomy" id="1123029"/>
    <lineage>
        <taxon>Bacteria</taxon>
        <taxon>Pseudomonadati</taxon>
        <taxon>Pseudomonadota</taxon>
        <taxon>Alphaproteobacteria</taxon>
        <taxon>Hyphomicrobiales</taxon>
        <taxon>Segnochrobactraceae</taxon>
        <taxon>Pseudoxanthobacter</taxon>
    </lineage>
</organism>
<dbReference type="Pfam" id="PF06832">
    <property type="entry name" value="BiPBP_C"/>
    <property type="match status" value="1"/>
</dbReference>
<feature type="region of interest" description="Disordered" evidence="12">
    <location>
        <begin position="1"/>
        <end position="23"/>
    </location>
</feature>
<evidence type="ECO:0000259" key="16">
    <source>
        <dbReference type="Pfam" id="PF06832"/>
    </source>
</evidence>
<feature type="domain" description="Penicillin-binding protein transpeptidase" evidence="14">
    <location>
        <begin position="334"/>
        <end position="560"/>
    </location>
</feature>
<evidence type="ECO:0000256" key="1">
    <source>
        <dbReference type="ARBA" id="ARBA00004752"/>
    </source>
</evidence>
<dbReference type="InterPro" id="IPR036950">
    <property type="entry name" value="PBP_transglycosylase"/>
</dbReference>
<dbReference type="SUPFAM" id="SSF53955">
    <property type="entry name" value="Lysozyme-like"/>
    <property type="match status" value="1"/>
</dbReference>
<evidence type="ECO:0000256" key="7">
    <source>
        <dbReference type="ARBA" id="ARBA00022679"/>
    </source>
</evidence>
<dbReference type="OrthoDB" id="9766909at2"/>
<comment type="similarity">
    <text evidence="3">In the N-terminal section; belongs to the glycosyltransferase 51 family.</text>
</comment>
<dbReference type="Pfam" id="PF00905">
    <property type="entry name" value="Transpeptidase"/>
    <property type="match status" value="1"/>
</dbReference>
<keyword evidence="13" id="KW-1133">Transmembrane helix</keyword>
<evidence type="ECO:0000256" key="12">
    <source>
        <dbReference type="SAM" id="MobiDB-lite"/>
    </source>
</evidence>
<feature type="compositionally biased region" description="Basic and acidic residues" evidence="12">
    <location>
        <begin position="1"/>
        <end position="10"/>
    </location>
</feature>
<dbReference type="EC" id="2.4.99.28" evidence="10"/>
<keyword evidence="8" id="KW-0378">Hydrolase</keyword>
<feature type="domain" description="Penicillin-binding C-terminal" evidence="16">
    <location>
        <begin position="637"/>
        <end position="722"/>
    </location>
</feature>